<evidence type="ECO:0000256" key="2">
    <source>
        <dbReference type="SAM" id="Phobius"/>
    </source>
</evidence>
<dbReference type="Proteomes" id="UP000000822">
    <property type="component" value="Chromosome"/>
</dbReference>
<feature type="region of interest" description="Disordered" evidence="1">
    <location>
        <begin position="28"/>
        <end position="83"/>
    </location>
</feature>
<evidence type="ECO:0000313" key="4">
    <source>
        <dbReference type="Proteomes" id="UP000000822"/>
    </source>
</evidence>
<gene>
    <name evidence="3" type="ordered locus">OB1958</name>
</gene>
<dbReference type="HOGENOM" id="CLU_133868_0_0_9"/>
<dbReference type="STRING" id="221109.gene:10734204"/>
<organism evidence="3 4">
    <name type="scientific">Oceanobacillus iheyensis (strain DSM 14371 / CIP 107618 / JCM 11309 / KCTC 3954 / HTE831)</name>
    <dbReference type="NCBI Taxonomy" id="221109"/>
    <lineage>
        <taxon>Bacteria</taxon>
        <taxon>Bacillati</taxon>
        <taxon>Bacillota</taxon>
        <taxon>Bacilli</taxon>
        <taxon>Bacillales</taxon>
        <taxon>Bacillaceae</taxon>
        <taxon>Oceanobacillus</taxon>
    </lineage>
</organism>
<dbReference type="EMBL" id="BA000028">
    <property type="protein sequence ID" value="BAC13914.1"/>
    <property type="molecule type" value="Genomic_DNA"/>
</dbReference>
<evidence type="ECO:0000256" key="1">
    <source>
        <dbReference type="SAM" id="MobiDB-lite"/>
    </source>
</evidence>
<dbReference type="RefSeq" id="WP_011066355.1">
    <property type="nucleotide sequence ID" value="NC_004193.1"/>
</dbReference>
<reference evidence="3 4" key="2">
    <citation type="journal article" date="2002" name="Nucleic Acids Res.">
        <title>Genome sequence of Oceanobacillus iheyensis isolated from the Iheya Ridge and its unexpected adaptive capabilities to extreme environments.</title>
        <authorList>
            <person name="Takami H."/>
            <person name="Takaki Y."/>
            <person name="Uchiyama I."/>
        </authorList>
    </citation>
    <scope>NUCLEOTIDE SEQUENCE [LARGE SCALE GENOMIC DNA]</scope>
    <source>
        <strain evidence="4">DSM 14371 / CIP 107618 / JCM 11309 / KCTC 3954 / HTE831</strain>
    </source>
</reference>
<dbReference type="InterPro" id="IPR016788">
    <property type="entry name" value="YqfB"/>
</dbReference>
<dbReference type="OrthoDB" id="2692154at2"/>
<reference evidence="3 4" key="1">
    <citation type="journal article" date="2001" name="FEMS Microbiol. Lett.">
        <title>Oceanobacillus iheyensis gen. nov., sp. nov., a deep-sea extremely halotolerant and alkaliphilic species isolated from a depth of 1050 m on the Iheya Ridge.</title>
        <authorList>
            <person name="Lu J."/>
            <person name="Nogi Y."/>
            <person name="Takami H."/>
        </authorList>
    </citation>
    <scope>NUCLEOTIDE SEQUENCE [LARGE SCALE GENOMIC DNA]</scope>
    <source>
        <strain evidence="4">DSM 14371 / CIP 107618 / JCM 11309 / KCTC 3954 / HTE831</strain>
    </source>
</reference>
<feature type="compositionally biased region" description="Polar residues" evidence="1">
    <location>
        <begin position="71"/>
        <end position="81"/>
    </location>
</feature>
<accession>Q8EPX3</accession>
<feature type="compositionally biased region" description="Basic and acidic residues" evidence="1">
    <location>
        <begin position="99"/>
        <end position="117"/>
    </location>
</feature>
<protein>
    <submittedName>
        <fullName evidence="3">Uncharacterized protein</fullName>
    </submittedName>
</protein>
<feature type="compositionally biased region" description="Basic and acidic residues" evidence="1">
    <location>
        <begin position="54"/>
        <end position="66"/>
    </location>
</feature>
<evidence type="ECO:0000313" key="3">
    <source>
        <dbReference type="EMBL" id="BAC13914.1"/>
    </source>
</evidence>
<dbReference type="AlphaFoldDB" id="Q8EPX3"/>
<keyword evidence="2" id="KW-0812">Transmembrane</keyword>
<dbReference type="KEGG" id="oih:OB1958"/>
<proteinExistence type="predicted"/>
<sequence length="165" mass="18790">MDWIFENLFLIFVIISGIIAVLGDGKKKNQEEQKKKTPPQKQSSSAPRTTQRQPRAERKVYTENDRPNMSAAGNIQEQQQEQMKRIANKYSAQVQNVENLEKKDTSTVLPTKKDDHQGISQQEMKRRVTSNLSAEGLVNGVIMAEVLGSPRAKKPYRSVIRDRSH</sequence>
<keyword evidence="4" id="KW-1185">Reference proteome</keyword>
<keyword evidence="2" id="KW-1133">Transmembrane helix</keyword>
<feature type="compositionally biased region" description="Polar residues" evidence="1">
    <location>
        <begin position="43"/>
        <end position="53"/>
    </location>
</feature>
<dbReference type="eggNOG" id="ENOG503353Q">
    <property type="taxonomic scope" value="Bacteria"/>
</dbReference>
<feature type="transmembrane region" description="Helical" evidence="2">
    <location>
        <begin position="6"/>
        <end position="25"/>
    </location>
</feature>
<keyword evidence="2" id="KW-0472">Membrane</keyword>
<name>Q8EPX3_OCEIH</name>
<dbReference type="PIRSF" id="PIRSF021361">
    <property type="entry name" value="UCP021361"/>
    <property type="match status" value="1"/>
</dbReference>
<feature type="region of interest" description="Disordered" evidence="1">
    <location>
        <begin position="95"/>
        <end position="123"/>
    </location>
</feature>